<dbReference type="Pfam" id="PF04279">
    <property type="entry name" value="IspA"/>
    <property type="match status" value="1"/>
</dbReference>
<evidence type="ECO:0000256" key="2">
    <source>
        <dbReference type="ARBA" id="ARBA00022692"/>
    </source>
</evidence>
<feature type="transmembrane region" description="Helical" evidence="5">
    <location>
        <begin position="57"/>
        <end position="75"/>
    </location>
</feature>
<dbReference type="HAMAP" id="MF_00189">
    <property type="entry name" value="YciB"/>
    <property type="match status" value="1"/>
</dbReference>
<evidence type="ECO:0008006" key="7">
    <source>
        <dbReference type="Google" id="ProtNLM"/>
    </source>
</evidence>
<evidence type="ECO:0000256" key="3">
    <source>
        <dbReference type="ARBA" id="ARBA00022989"/>
    </source>
</evidence>
<sequence length="184" mass="21522">MNKPIIKFATDFGPLLIFFIIYFNGENDLKVAIPPFIIATLIALAVVYFLEKRIPMVPLLSGVLITLFGGLTIYFDNKIFFYMKPTIINLLFAAVLFFGKYFTQKPLLKIFFQNAFNLKDEGWKKLNYRWIGFFIFVAILNEIVWRTQSEAFWVNFKVWGLLPISFLFAASQITLINKYKLKQE</sequence>
<keyword evidence="4 5" id="KW-0472">Membrane</keyword>
<dbReference type="PANTHER" id="PTHR36917:SF1">
    <property type="entry name" value="INNER MEMBRANE-SPANNING PROTEIN YCIB"/>
    <property type="match status" value="1"/>
</dbReference>
<dbReference type="NCBIfam" id="TIGR00997">
    <property type="entry name" value="ispZ"/>
    <property type="match status" value="1"/>
</dbReference>
<evidence type="ECO:0000256" key="4">
    <source>
        <dbReference type="ARBA" id="ARBA00023136"/>
    </source>
</evidence>
<proteinExistence type="inferred from homology"/>
<dbReference type="AlphaFoldDB" id="A0A383F242"/>
<evidence type="ECO:0000256" key="1">
    <source>
        <dbReference type="ARBA" id="ARBA00022475"/>
    </source>
</evidence>
<feature type="transmembrane region" description="Helical" evidence="5">
    <location>
        <begin position="5"/>
        <end position="25"/>
    </location>
</feature>
<dbReference type="InterPro" id="IPR006008">
    <property type="entry name" value="YciB"/>
</dbReference>
<reference evidence="6" key="1">
    <citation type="submission" date="2018-05" db="EMBL/GenBank/DDBJ databases">
        <authorList>
            <person name="Lanie J.A."/>
            <person name="Ng W.-L."/>
            <person name="Kazmierczak K.M."/>
            <person name="Andrzejewski T.M."/>
            <person name="Davidsen T.M."/>
            <person name="Wayne K.J."/>
            <person name="Tettelin H."/>
            <person name="Glass J.I."/>
            <person name="Rusch D."/>
            <person name="Podicherti R."/>
            <person name="Tsui H.-C.T."/>
            <person name="Winkler M.E."/>
        </authorList>
    </citation>
    <scope>NUCLEOTIDE SEQUENCE</scope>
</reference>
<dbReference type="EMBL" id="UINC01230447">
    <property type="protein sequence ID" value="SVE62580.1"/>
    <property type="molecule type" value="Genomic_DNA"/>
</dbReference>
<dbReference type="GO" id="GO:0005886">
    <property type="term" value="C:plasma membrane"/>
    <property type="evidence" value="ECO:0007669"/>
    <property type="project" value="TreeGrafter"/>
</dbReference>
<dbReference type="PANTHER" id="PTHR36917">
    <property type="entry name" value="INTRACELLULAR SEPTATION PROTEIN A-RELATED"/>
    <property type="match status" value="1"/>
</dbReference>
<feature type="transmembrane region" description="Helical" evidence="5">
    <location>
        <begin position="31"/>
        <end position="50"/>
    </location>
</feature>
<evidence type="ECO:0000313" key="6">
    <source>
        <dbReference type="EMBL" id="SVE62580.1"/>
    </source>
</evidence>
<keyword evidence="1" id="KW-1003">Cell membrane</keyword>
<organism evidence="6">
    <name type="scientific">marine metagenome</name>
    <dbReference type="NCBI Taxonomy" id="408172"/>
    <lineage>
        <taxon>unclassified sequences</taxon>
        <taxon>metagenomes</taxon>
        <taxon>ecological metagenomes</taxon>
    </lineage>
</organism>
<evidence type="ECO:0000256" key="5">
    <source>
        <dbReference type="SAM" id="Phobius"/>
    </source>
</evidence>
<protein>
    <recommendedName>
        <fullName evidence="7">Intracellular septation protein A</fullName>
    </recommendedName>
</protein>
<name>A0A383F242_9ZZZZ</name>
<keyword evidence="3 5" id="KW-1133">Transmembrane helix</keyword>
<accession>A0A383F242</accession>
<feature type="transmembrane region" description="Helical" evidence="5">
    <location>
        <begin position="126"/>
        <end position="144"/>
    </location>
</feature>
<gene>
    <name evidence="6" type="ORF">METZ01_LOCUS515434</name>
</gene>
<feature type="transmembrane region" description="Helical" evidence="5">
    <location>
        <begin position="81"/>
        <end position="102"/>
    </location>
</feature>
<dbReference type="NCBIfam" id="NF001323">
    <property type="entry name" value="PRK00259.1-1"/>
    <property type="match status" value="1"/>
</dbReference>
<feature type="transmembrane region" description="Helical" evidence="5">
    <location>
        <begin position="156"/>
        <end position="176"/>
    </location>
</feature>
<keyword evidence="2 5" id="KW-0812">Transmembrane</keyword>